<sequence length="98" mass="10957">MAGEEAHKLAVLAQKAYWTPRPGSPSWQPVWSSNVRARTKRKQAVLLELLPGNSSPKGLWRQCVCKSYTGVSLKRSNGVKPKLTVQHQDKSHRLVSHS</sequence>
<comment type="caution">
    <text evidence="1">The sequence shown here is derived from an EMBL/GenBank/DDBJ whole genome shotgun (WGS) entry which is preliminary data.</text>
</comment>
<dbReference type="AlphaFoldDB" id="A0A7C8VNC0"/>
<proteinExistence type="predicted"/>
<dbReference type="Proteomes" id="UP000474640">
    <property type="component" value="Unassembled WGS sequence"/>
</dbReference>
<name>A0A7C8VNC0_ORBOL</name>
<dbReference type="OrthoDB" id="10303230at2759"/>
<reference evidence="1 2" key="1">
    <citation type="submission" date="2020-01" db="EMBL/GenBank/DDBJ databases">
        <authorList>
            <person name="Palmer J.M."/>
        </authorList>
    </citation>
    <scope>NUCLEOTIDE SEQUENCE [LARGE SCALE GENOMIC DNA]</scope>
    <source>
        <strain evidence="1 2">TWF970</strain>
    </source>
</reference>
<gene>
    <name evidence="1" type="ORF">TWF970_004610</name>
</gene>
<evidence type="ECO:0000313" key="1">
    <source>
        <dbReference type="EMBL" id="KAF3278150.1"/>
    </source>
</evidence>
<dbReference type="EMBL" id="JAABOJ010000025">
    <property type="protein sequence ID" value="KAF3278150.1"/>
    <property type="molecule type" value="Genomic_DNA"/>
</dbReference>
<accession>A0A7C8VNC0</accession>
<organism evidence="1 2">
    <name type="scientific">Orbilia oligospora</name>
    <name type="common">Nematode-trapping fungus</name>
    <name type="synonym">Arthrobotrys oligospora</name>
    <dbReference type="NCBI Taxonomy" id="2813651"/>
    <lineage>
        <taxon>Eukaryota</taxon>
        <taxon>Fungi</taxon>
        <taxon>Dikarya</taxon>
        <taxon>Ascomycota</taxon>
        <taxon>Pezizomycotina</taxon>
        <taxon>Orbiliomycetes</taxon>
        <taxon>Orbiliales</taxon>
        <taxon>Orbiliaceae</taxon>
        <taxon>Orbilia</taxon>
    </lineage>
</organism>
<protein>
    <submittedName>
        <fullName evidence="1">Uncharacterized protein</fullName>
    </submittedName>
</protein>
<evidence type="ECO:0000313" key="2">
    <source>
        <dbReference type="Proteomes" id="UP000474640"/>
    </source>
</evidence>